<keyword evidence="7" id="KW-1185">Reference proteome</keyword>
<dbReference type="InterPro" id="IPR050109">
    <property type="entry name" value="HTH-type_TetR-like_transc_reg"/>
</dbReference>
<keyword evidence="2 4" id="KW-0238">DNA-binding</keyword>
<sequence length="221" mass="24815">MTSALPRVPKPEKRDRYEELLVAAAECFQKQGFSATSIDTVARYLGATKGRVYHYFPSKMDLFNAVRDRAMALAFDAIRPGYESDLPPVEKLAAMSTGHVKAMMQHHSYMQVLLDGLQMQRFGATTEFQRAAMERHLGERNAFEACFREVLQAGCDAGDLKLGRMSYILQSYLVALNGPVFWYRPREGDDDEKYATIAEDVVRFALAGVGVAEFPILSIRS</sequence>
<feature type="domain" description="HTH tetR-type" evidence="5">
    <location>
        <begin position="14"/>
        <end position="74"/>
    </location>
</feature>
<dbReference type="InterPro" id="IPR023772">
    <property type="entry name" value="DNA-bd_HTH_TetR-type_CS"/>
</dbReference>
<dbReference type="GO" id="GO:0003700">
    <property type="term" value="F:DNA-binding transcription factor activity"/>
    <property type="evidence" value="ECO:0007669"/>
    <property type="project" value="TreeGrafter"/>
</dbReference>
<dbReference type="InterPro" id="IPR009057">
    <property type="entry name" value="Homeodomain-like_sf"/>
</dbReference>
<dbReference type="Gene3D" id="1.10.357.10">
    <property type="entry name" value="Tetracycline Repressor, domain 2"/>
    <property type="match status" value="1"/>
</dbReference>
<name>A0A1M6MFG7_9RHOB</name>
<dbReference type="GO" id="GO:0000976">
    <property type="term" value="F:transcription cis-regulatory region binding"/>
    <property type="evidence" value="ECO:0007669"/>
    <property type="project" value="TreeGrafter"/>
</dbReference>
<dbReference type="EMBL" id="FQZQ01000013">
    <property type="protein sequence ID" value="SHJ82113.1"/>
    <property type="molecule type" value="Genomic_DNA"/>
</dbReference>
<evidence type="ECO:0000256" key="2">
    <source>
        <dbReference type="ARBA" id="ARBA00023125"/>
    </source>
</evidence>
<accession>A0A1M6MFG7</accession>
<dbReference type="Pfam" id="PF17932">
    <property type="entry name" value="TetR_C_24"/>
    <property type="match status" value="1"/>
</dbReference>
<gene>
    <name evidence="6" type="ORF">SAMN05444000_113130</name>
</gene>
<dbReference type="SUPFAM" id="SSF46689">
    <property type="entry name" value="Homeodomain-like"/>
    <property type="match status" value="1"/>
</dbReference>
<dbReference type="Pfam" id="PF00440">
    <property type="entry name" value="TetR_N"/>
    <property type="match status" value="1"/>
</dbReference>
<dbReference type="RefSeq" id="WP_073253235.1">
    <property type="nucleotide sequence ID" value="NZ_FQZQ01000013.1"/>
</dbReference>
<dbReference type="PANTHER" id="PTHR30055:SF234">
    <property type="entry name" value="HTH-TYPE TRANSCRIPTIONAL REGULATOR BETI"/>
    <property type="match status" value="1"/>
</dbReference>
<dbReference type="PROSITE" id="PS01081">
    <property type="entry name" value="HTH_TETR_1"/>
    <property type="match status" value="1"/>
</dbReference>
<dbReference type="Gene3D" id="1.10.10.60">
    <property type="entry name" value="Homeodomain-like"/>
    <property type="match status" value="1"/>
</dbReference>
<evidence type="ECO:0000313" key="7">
    <source>
        <dbReference type="Proteomes" id="UP000183982"/>
    </source>
</evidence>
<dbReference type="PROSITE" id="PS50977">
    <property type="entry name" value="HTH_TETR_2"/>
    <property type="match status" value="1"/>
</dbReference>
<dbReference type="STRING" id="1470563.SAMN05444000_113130"/>
<evidence type="ECO:0000256" key="3">
    <source>
        <dbReference type="ARBA" id="ARBA00023163"/>
    </source>
</evidence>
<dbReference type="SUPFAM" id="SSF48498">
    <property type="entry name" value="Tetracyclin repressor-like, C-terminal domain"/>
    <property type="match status" value="1"/>
</dbReference>
<dbReference type="Proteomes" id="UP000183982">
    <property type="component" value="Unassembled WGS sequence"/>
</dbReference>
<reference evidence="7" key="1">
    <citation type="submission" date="2016-11" db="EMBL/GenBank/DDBJ databases">
        <authorList>
            <person name="Varghese N."/>
            <person name="Submissions S."/>
        </authorList>
    </citation>
    <scope>NUCLEOTIDE SEQUENCE [LARGE SCALE GENOMIC DNA]</scope>
    <source>
        <strain evidence="7">DSM 100564</strain>
    </source>
</reference>
<evidence type="ECO:0000256" key="4">
    <source>
        <dbReference type="PROSITE-ProRule" id="PRU00335"/>
    </source>
</evidence>
<evidence type="ECO:0000313" key="6">
    <source>
        <dbReference type="EMBL" id="SHJ82113.1"/>
    </source>
</evidence>
<dbReference type="AlphaFoldDB" id="A0A1M6MFG7"/>
<organism evidence="6 7">
    <name type="scientific">Shimia gijangensis</name>
    <dbReference type="NCBI Taxonomy" id="1470563"/>
    <lineage>
        <taxon>Bacteria</taxon>
        <taxon>Pseudomonadati</taxon>
        <taxon>Pseudomonadota</taxon>
        <taxon>Alphaproteobacteria</taxon>
        <taxon>Rhodobacterales</taxon>
        <taxon>Roseobacteraceae</taxon>
    </lineage>
</organism>
<evidence type="ECO:0000256" key="1">
    <source>
        <dbReference type="ARBA" id="ARBA00023015"/>
    </source>
</evidence>
<protein>
    <submittedName>
        <fullName evidence="6">Transcriptional regulator, TetR family</fullName>
    </submittedName>
</protein>
<keyword evidence="3" id="KW-0804">Transcription</keyword>
<dbReference type="InterPro" id="IPR036271">
    <property type="entry name" value="Tet_transcr_reg_TetR-rel_C_sf"/>
</dbReference>
<dbReference type="InterPro" id="IPR001647">
    <property type="entry name" value="HTH_TetR"/>
</dbReference>
<evidence type="ECO:0000259" key="5">
    <source>
        <dbReference type="PROSITE" id="PS50977"/>
    </source>
</evidence>
<dbReference type="InterPro" id="IPR041490">
    <property type="entry name" value="KstR2_TetR_C"/>
</dbReference>
<dbReference type="PANTHER" id="PTHR30055">
    <property type="entry name" value="HTH-TYPE TRANSCRIPTIONAL REGULATOR RUTR"/>
    <property type="match status" value="1"/>
</dbReference>
<dbReference type="OrthoDB" id="8478851at2"/>
<feature type="DNA-binding region" description="H-T-H motif" evidence="4">
    <location>
        <begin position="37"/>
        <end position="56"/>
    </location>
</feature>
<keyword evidence="1" id="KW-0805">Transcription regulation</keyword>
<proteinExistence type="predicted"/>
<dbReference type="PRINTS" id="PR00455">
    <property type="entry name" value="HTHTETR"/>
</dbReference>